<organism evidence="1 2">
    <name type="scientific">Anoxybacterium hadale</name>
    <dbReference type="NCBI Taxonomy" id="3408580"/>
    <lineage>
        <taxon>Bacteria</taxon>
        <taxon>Bacillati</taxon>
        <taxon>Bacillota</taxon>
        <taxon>Clostridia</taxon>
        <taxon>Peptostreptococcales</taxon>
        <taxon>Anaerovoracaceae</taxon>
        <taxon>Anoxybacterium</taxon>
    </lineage>
</organism>
<proteinExistence type="predicted"/>
<evidence type="ECO:0000313" key="2">
    <source>
        <dbReference type="Proteomes" id="UP000594014"/>
    </source>
</evidence>
<accession>A0ACD1AHK9</accession>
<sequence>MLEAFKEAEKALSLGEVPIGAVIEKDGMIIGRGHNKTETDKDPTAHAEMIAIREAAGTLGGWRLLGCRMYVTTEPCSMCAGAMVLARIQKVFIGTLDRKTGACGSLSNILQDERLNHNVQIETGIMQQQCEKIMKSFFQKLRKKKSEEDTI</sequence>
<reference evidence="1" key="1">
    <citation type="submission" date="2019-08" db="EMBL/GenBank/DDBJ databases">
        <title>Genome sequence of Clostridiales bacterium MT110.</title>
        <authorList>
            <person name="Cao J."/>
        </authorList>
    </citation>
    <scope>NUCLEOTIDE SEQUENCE</scope>
    <source>
        <strain evidence="1">MT110</strain>
    </source>
</reference>
<evidence type="ECO:0000313" key="1">
    <source>
        <dbReference type="EMBL" id="QOX66002.1"/>
    </source>
</evidence>
<dbReference type="EMBL" id="CP042469">
    <property type="protein sequence ID" value="QOX66002.1"/>
    <property type="molecule type" value="Genomic_DNA"/>
</dbReference>
<dbReference type="Proteomes" id="UP000594014">
    <property type="component" value="Chromosome"/>
</dbReference>
<protein>
    <submittedName>
        <fullName evidence="1">Nucleoside deaminase</fullName>
    </submittedName>
</protein>
<name>A0ACD1AHK9_9FIRM</name>
<keyword evidence="2" id="KW-1185">Reference proteome</keyword>
<gene>
    <name evidence="1" type="ORF">FRZ06_17610</name>
</gene>